<dbReference type="PANTHER" id="PTHR43434:SF1">
    <property type="entry name" value="PHOSPHOGLYCOLATE PHOSPHATASE"/>
    <property type="match status" value="1"/>
</dbReference>
<dbReference type="EMBL" id="PDEQ01000003">
    <property type="protein sequence ID" value="PEN13985.1"/>
    <property type="molecule type" value="Genomic_DNA"/>
</dbReference>
<dbReference type="GO" id="GO:0006281">
    <property type="term" value="P:DNA repair"/>
    <property type="evidence" value="ECO:0007669"/>
    <property type="project" value="TreeGrafter"/>
</dbReference>
<sequence length="245" mass="26509">MEKLLLFDIDGTLVRTNGSTRNAVERALAELVGRPLDTGAIRFSGKTDLQIMAEVFDANGVDADETLIREALDVYVSIAEPGLMSSDVDVLPGVRPLLDHLHDRSDIHLGLVTGNVEPMAYRKLDVVELATYFSFGAFGCDNANRNCLPALAIDRAHQHTGIRFEQTCVTVIGDTRRDIECSRAAGARAVAVCTGHASRQDLSSHGPDAILDNLSALDDVLRALDVPTSTQHLRSTVEPSPPERP</sequence>
<dbReference type="InterPro" id="IPR023198">
    <property type="entry name" value="PGP-like_dom2"/>
</dbReference>
<evidence type="ECO:0000256" key="2">
    <source>
        <dbReference type="ARBA" id="ARBA00004818"/>
    </source>
</evidence>
<dbReference type="Gene3D" id="3.40.50.1000">
    <property type="entry name" value="HAD superfamily/HAD-like"/>
    <property type="match status" value="1"/>
</dbReference>
<comment type="similarity">
    <text evidence="3">Belongs to the HAD-like hydrolase superfamily. CbbY/CbbZ/Gph/YieH family.</text>
</comment>
<evidence type="ECO:0000313" key="5">
    <source>
        <dbReference type="EMBL" id="PEN13985.1"/>
    </source>
</evidence>
<protein>
    <recommendedName>
        <fullName evidence="4">phosphoglycolate phosphatase</fullName>
        <ecNumber evidence="4">3.1.3.18</ecNumber>
    </recommendedName>
</protein>
<evidence type="ECO:0000256" key="1">
    <source>
        <dbReference type="ARBA" id="ARBA00000830"/>
    </source>
</evidence>
<dbReference type="InterPro" id="IPR023214">
    <property type="entry name" value="HAD_sf"/>
</dbReference>
<dbReference type="Pfam" id="PF13419">
    <property type="entry name" value="HAD_2"/>
    <property type="match status" value="1"/>
</dbReference>
<reference evidence="5 6" key="1">
    <citation type="submission" date="2017-10" db="EMBL/GenBank/DDBJ databases">
        <title>Draft genome of Longibacter Salinarum.</title>
        <authorList>
            <person name="Goh K.M."/>
            <person name="Shamsir M.S."/>
            <person name="Lim S.W."/>
        </authorList>
    </citation>
    <scope>NUCLEOTIDE SEQUENCE [LARGE SCALE GENOMIC DNA]</scope>
    <source>
        <strain evidence="5 6">KCTC 52045</strain>
    </source>
</reference>
<dbReference type="InterPro" id="IPR036412">
    <property type="entry name" value="HAD-like_sf"/>
</dbReference>
<dbReference type="InterPro" id="IPR041492">
    <property type="entry name" value="HAD_2"/>
</dbReference>
<dbReference type="EC" id="3.1.3.18" evidence="4"/>
<dbReference type="RefSeq" id="WP_098075148.1">
    <property type="nucleotide sequence ID" value="NZ_PDEQ01000003.1"/>
</dbReference>
<dbReference type="OrthoDB" id="9807630at2"/>
<dbReference type="Proteomes" id="UP000220102">
    <property type="component" value="Unassembled WGS sequence"/>
</dbReference>
<accession>A0A2A8CZ74</accession>
<keyword evidence="6" id="KW-1185">Reference proteome</keyword>
<dbReference type="InterPro" id="IPR050155">
    <property type="entry name" value="HAD-like_hydrolase_sf"/>
</dbReference>
<proteinExistence type="inferred from homology"/>
<dbReference type="SUPFAM" id="SSF56784">
    <property type="entry name" value="HAD-like"/>
    <property type="match status" value="1"/>
</dbReference>
<gene>
    <name evidence="5" type="ORF">CRI94_08015</name>
</gene>
<dbReference type="PANTHER" id="PTHR43434">
    <property type="entry name" value="PHOSPHOGLYCOLATE PHOSPHATASE"/>
    <property type="match status" value="1"/>
</dbReference>
<dbReference type="AlphaFoldDB" id="A0A2A8CZ74"/>
<comment type="caution">
    <text evidence="5">The sequence shown here is derived from an EMBL/GenBank/DDBJ whole genome shotgun (WGS) entry which is preliminary data.</text>
</comment>
<name>A0A2A8CZ74_9BACT</name>
<dbReference type="GO" id="GO:0008967">
    <property type="term" value="F:phosphoglycolate phosphatase activity"/>
    <property type="evidence" value="ECO:0007669"/>
    <property type="project" value="UniProtKB-EC"/>
</dbReference>
<evidence type="ECO:0000313" key="6">
    <source>
        <dbReference type="Proteomes" id="UP000220102"/>
    </source>
</evidence>
<dbReference type="Gene3D" id="1.10.150.240">
    <property type="entry name" value="Putative phosphatase, domain 2"/>
    <property type="match status" value="1"/>
</dbReference>
<organism evidence="5 6">
    <name type="scientific">Longibacter salinarum</name>
    <dbReference type="NCBI Taxonomy" id="1850348"/>
    <lineage>
        <taxon>Bacteria</taxon>
        <taxon>Pseudomonadati</taxon>
        <taxon>Rhodothermota</taxon>
        <taxon>Rhodothermia</taxon>
        <taxon>Rhodothermales</taxon>
        <taxon>Salisaetaceae</taxon>
        <taxon>Longibacter</taxon>
    </lineage>
</organism>
<evidence type="ECO:0000256" key="4">
    <source>
        <dbReference type="ARBA" id="ARBA00013078"/>
    </source>
</evidence>
<keyword evidence="5" id="KW-0378">Hydrolase</keyword>
<comment type="catalytic activity">
    <reaction evidence="1">
        <text>2-phosphoglycolate + H2O = glycolate + phosphate</text>
        <dbReference type="Rhea" id="RHEA:14369"/>
        <dbReference type="ChEBI" id="CHEBI:15377"/>
        <dbReference type="ChEBI" id="CHEBI:29805"/>
        <dbReference type="ChEBI" id="CHEBI:43474"/>
        <dbReference type="ChEBI" id="CHEBI:58033"/>
        <dbReference type="EC" id="3.1.3.18"/>
    </reaction>
</comment>
<evidence type="ECO:0000256" key="3">
    <source>
        <dbReference type="ARBA" id="ARBA00006171"/>
    </source>
</evidence>
<comment type="pathway">
    <text evidence="2">Organic acid metabolism; glycolate biosynthesis; glycolate from 2-phosphoglycolate: step 1/1.</text>
</comment>